<keyword evidence="3" id="KW-1185">Reference proteome</keyword>
<reference evidence="2" key="1">
    <citation type="submission" date="2023-06" db="EMBL/GenBank/DDBJ databases">
        <title>Multi-omics analyses reveal the molecular pathogenesis toolkit of Lasiodiplodia hormozganensis, a cross-kingdom pathogen.</title>
        <authorList>
            <person name="Felix C."/>
            <person name="Meneses R."/>
            <person name="Goncalves M.F.M."/>
            <person name="Tilleman L."/>
            <person name="Duarte A.S."/>
            <person name="Jorrin-Novo J.V."/>
            <person name="Van De Peer Y."/>
            <person name="Deforce D."/>
            <person name="Van Nieuwerburgh F."/>
            <person name="Esteves A.C."/>
            <person name="Alves A."/>
        </authorList>
    </citation>
    <scope>NUCLEOTIDE SEQUENCE</scope>
    <source>
        <strain evidence="2">CBS 339.90</strain>
    </source>
</reference>
<dbReference type="Proteomes" id="UP001175001">
    <property type="component" value="Unassembled WGS sequence"/>
</dbReference>
<name>A0AA39Z255_9PEZI</name>
<organism evidence="2 3">
    <name type="scientific">Lasiodiplodia hormozganensis</name>
    <dbReference type="NCBI Taxonomy" id="869390"/>
    <lineage>
        <taxon>Eukaryota</taxon>
        <taxon>Fungi</taxon>
        <taxon>Dikarya</taxon>
        <taxon>Ascomycota</taxon>
        <taxon>Pezizomycotina</taxon>
        <taxon>Dothideomycetes</taxon>
        <taxon>Dothideomycetes incertae sedis</taxon>
        <taxon>Botryosphaeriales</taxon>
        <taxon>Botryosphaeriaceae</taxon>
        <taxon>Lasiodiplodia</taxon>
    </lineage>
</organism>
<sequence>MSVPRPRTLNPPPNWPVGYPSVVNKDKRHIQQDSFTLHRGHYGVVIETKDFDDGTTIVKNLDPGTTHGVQWSPSCPRSSSSAAAASSSAATTTTSSSSSSSSAAAAPLPVPSQFSGPTASLAPKKSTKSTKKSIGNGSGQLRVDEMFARAHA</sequence>
<dbReference type="AlphaFoldDB" id="A0AA39Z255"/>
<evidence type="ECO:0000313" key="2">
    <source>
        <dbReference type="EMBL" id="KAK0662716.1"/>
    </source>
</evidence>
<comment type="caution">
    <text evidence="2">The sequence shown here is derived from an EMBL/GenBank/DDBJ whole genome shotgun (WGS) entry which is preliminary data.</text>
</comment>
<feature type="compositionally biased region" description="Basic and acidic residues" evidence="1">
    <location>
        <begin position="142"/>
        <end position="152"/>
    </location>
</feature>
<feature type="compositionally biased region" description="Low complexity" evidence="1">
    <location>
        <begin position="78"/>
        <end position="106"/>
    </location>
</feature>
<protein>
    <submittedName>
        <fullName evidence="2">Uncharacterized protein</fullName>
    </submittedName>
</protein>
<dbReference type="EMBL" id="JAUJDW010000005">
    <property type="protein sequence ID" value="KAK0662716.1"/>
    <property type="molecule type" value="Genomic_DNA"/>
</dbReference>
<proteinExistence type="predicted"/>
<feature type="compositionally biased region" description="Polar residues" evidence="1">
    <location>
        <begin position="67"/>
        <end position="77"/>
    </location>
</feature>
<feature type="region of interest" description="Disordered" evidence="1">
    <location>
        <begin position="53"/>
        <end position="152"/>
    </location>
</feature>
<evidence type="ECO:0000313" key="3">
    <source>
        <dbReference type="Proteomes" id="UP001175001"/>
    </source>
</evidence>
<evidence type="ECO:0000256" key="1">
    <source>
        <dbReference type="SAM" id="MobiDB-lite"/>
    </source>
</evidence>
<accession>A0AA39Z255</accession>
<gene>
    <name evidence="2" type="ORF">DIS24_g1558</name>
</gene>